<keyword evidence="3" id="KW-1185">Reference proteome</keyword>
<dbReference type="Proteomes" id="UP000198752">
    <property type="component" value="Unassembled WGS sequence"/>
</dbReference>
<organism evidence="2 3">
    <name type="scientific">Sporolactobacillus nakayamae</name>
    <dbReference type="NCBI Taxonomy" id="269670"/>
    <lineage>
        <taxon>Bacteria</taxon>
        <taxon>Bacillati</taxon>
        <taxon>Bacillota</taxon>
        <taxon>Bacilli</taxon>
        <taxon>Bacillales</taxon>
        <taxon>Sporolactobacillaceae</taxon>
        <taxon>Sporolactobacillus</taxon>
    </lineage>
</organism>
<dbReference type="EMBL" id="FOOY01000009">
    <property type="protein sequence ID" value="SFG36879.1"/>
    <property type="molecule type" value="Genomic_DNA"/>
</dbReference>
<dbReference type="InterPro" id="IPR023577">
    <property type="entry name" value="CYTH_domain"/>
</dbReference>
<reference evidence="3" key="1">
    <citation type="submission" date="2016-10" db="EMBL/GenBank/DDBJ databases">
        <authorList>
            <person name="Varghese N."/>
            <person name="Submissions S."/>
        </authorList>
    </citation>
    <scope>NUCLEOTIDE SEQUENCE [LARGE SCALE GENOMIC DNA]</scope>
    <source>
        <strain evidence="3">ATCC 700379</strain>
    </source>
</reference>
<dbReference type="PIRSF" id="PIRSF012526">
    <property type="entry name" value="CYTH_UCP012526"/>
    <property type="match status" value="1"/>
</dbReference>
<dbReference type="PROSITE" id="PS51707">
    <property type="entry name" value="CYTH"/>
    <property type="match status" value="1"/>
</dbReference>
<evidence type="ECO:0000313" key="2">
    <source>
        <dbReference type="EMBL" id="SFG36879.1"/>
    </source>
</evidence>
<dbReference type="Gene3D" id="2.40.320.10">
    <property type="entry name" value="Hypothetical Protein Pfu-838710-001"/>
    <property type="match status" value="1"/>
</dbReference>
<dbReference type="InterPro" id="IPR009195">
    <property type="entry name" value="Uncharacterised_YjbK"/>
</dbReference>
<feature type="domain" description="CYTH" evidence="1">
    <location>
        <begin position="7"/>
        <end position="195"/>
    </location>
</feature>
<dbReference type="InterPro" id="IPR033469">
    <property type="entry name" value="CYTH-like_dom_sf"/>
</dbReference>
<evidence type="ECO:0000259" key="1">
    <source>
        <dbReference type="PROSITE" id="PS51707"/>
    </source>
</evidence>
<dbReference type="SMART" id="SM01118">
    <property type="entry name" value="CYTH"/>
    <property type="match status" value="1"/>
</dbReference>
<name>A0A1I2RBJ5_9BACL</name>
<dbReference type="STRING" id="269670.SAMN02982927_01484"/>
<gene>
    <name evidence="2" type="ORF">SAMN02982927_01484</name>
</gene>
<dbReference type="RefSeq" id="WP_245734139.1">
    <property type="nucleotide sequence ID" value="NZ_FOOY01000009.1"/>
</dbReference>
<sequence length="197" mass="22837">MRRMTQELEIEYKNMLTAEEFTTLCTEFGQKTSSFFKQVNYYFDTPTSALKNRKTVLRIRDAGNQHDFTLKQPRNGVILETHQQLDDEESQSMIRLGIVPPGEIEQSITKMGVDADQLVLIGELATKRAQFPYQSGELFLDHSIYLDHNDYELEYEATDQRSGADIFNALLHAHSIPRRPSKSKMLRLYQAIQEKRS</sequence>
<accession>A0A1I2RBJ5</accession>
<dbReference type="CDD" id="cd07762">
    <property type="entry name" value="CYTH-like_Pase_1"/>
    <property type="match status" value="1"/>
</dbReference>
<proteinExistence type="predicted"/>
<evidence type="ECO:0000313" key="3">
    <source>
        <dbReference type="Proteomes" id="UP000198752"/>
    </source>
</evidence>
<dbReference type="AlphaFoldDB" id="A0A1I2RBJ5"/>
<protein>
    <submittedName>
        <fullName evidence="2">Uncharacterized protein YjbK</fullName>
    </submittedName>
</protein>
<dbReference type="SUPFAM" id="SSF55154">
    <property type="entry name" value="CYTH-like phosphatases"/>
    <property type="match status" value="1"/>
</dbReference>
<dbReference type="Pfam" id="PF01928">
    <property type="entry name" value="CYTH"/>
    <property type="match status" value="1"/>
</dbReference>